<dbReference type="RefSeq" id="WP_189106604.1">
    <property type="nucleotide sequence ID" value="NZ_BMMV01000004.1"/>
</dbReference>
<comment type="caution">
    <text evidence="2">The sequence shown here is derived from an EMBL/GenBank/DDBJ whole genome shotgun (WGS) entry which is preliminary data.</text>
</comment>
<accession>A0ABQ2E0W6</accession>
<feature type="domain" description="DUF4440" evidence="1">
    <location>
        <begin position="14"/>
        <end position="110"/>
    </location>
</feature>
<dbReference type="EMBL" id="BMMV01000004">
    <property type="protein sequence ID" value="GGJ84976.1"/>
    <property type="molecule type" value="Genomic_DNA"/>
</dbReference>
<sequence>MTESPAVVAAIETELHLLDPAVRSSAELIGEVLHPEFRAFGSSGRSWDRRSLIAHLTAHDAPAARPVTTTGMRGDELAPHLVLLTFDTEHKEVWAHRSSLWMLTGGRWLLYFHQGTVFTPEHS</sequence>
<dbReference type="Gene3D" id="3.10.450.50">
    <property type="match status" value="1"/>
</dbReference>
<name>A0ABQ2E0W6_9ACTN</name>
<evidence type="ECO:0000313" key="3">
    <source>
        <dbReference type="Proteomes" id="UP000660265"/>
    </source>
</evidence>
<dbReference type="SUPFAM" id="SSF54427">
    <property type="entry name" value="NTF2-like"/>
    <property type="match status" value="1"/>
</dbReference>
<gene>
    <name evidence="2" type="ORF">GCM10011583_15780</name>
</gene>
<reference evidence="3" key="1">
    <citation type="journal article" date="2019" name="Int. J. Syst. Evol. Microbiol.">
        <title>The Global Catalogue of Microorganisms (GCM) 10K type strain sequencing project: providing services to taxonomists for standard genome sequencing and annotation.</title>
        <authorList>
            <consortium name="The Broad Institute Genomics Platform"/>
            <consortium name="The Broad Institute Genome Sequencing Center for Infectious Disease"/>
            <person name="Wu L."/>
            <person name="Ma J."/>
        </authorList>
    </citation>
    <scope>NUCLEOTIDE SEQUENCE [LARGE SCALE GENOMIC DNA]</scope>
    <source>
        <strain evidence="3">CGMCC 4.7275</strain>
    </source>
</reference>
<protein>
    <recommendedName>
        <fullName evidence="1">DUF4440 domain-containing protein</fullName>
    </recommendedName>
</protein>
<proteinExistence type="predicted"/>
<dbReference type="InterPro" id="IPR032710">
    <property type="entry name" value="NTF2-like_dom_sf"/>
</dbReference>
<evidence type="ECO:0000259" key="1">
    <source>
        <dbReference type="Pfam" id="PF14534"/>
    </source>
</evidence>
<dbReference type="Pfam" id="PF14534">
    <property type="entry name" value="DUF4440"/>
    <property type="match status" value="1"/>
</dbReference>
<dbReference type="InterPro" id="IPR027843">
    <property type="entry name" value="DUF4440"/>
</dbReference>
<dbReference type="Proteomes" id="UP000660265">
    <property type="component" value="Unassembled WGS sequence"/>
</dbReference>
<keyword evidence="3" id="KW-1185">Reference proteome</keyword>
<organism evidence="2 3">
    <name type="scientific">Streptomyces camponoticapitis</name>
    <dbReference type="NCBI Taxonomy" id="1616125"/>
    <lineage>
        <taxon>Bacteria</taxon>
        <taxon>Bacillati</taxon>
        <taxon>Actinomycetota</taxon>
        <taxon>Actinomycetes</taxon>
        <taxon>Kitasatosporales</taxon>
        <taxon>Streptomycetaceae</taxon>
        <taxon>Streptomyces</taxon>
    </lineage>
</organism>
<evidence type="ECO:0000313" key="2">
    <source>
        <dbReference type="EMBL" id="GGJ84976.1"/>
    </source>
</evidence>